<organism evidence="1 2">
    <name type="scientific">Artemisia annua</name>
    <name type="common">Sweet wormwood</name>
    <dbReference type="NCBI Taxonomy" id="35608"/>
    <lineage>
        <taxon>Eukaryota</taxon>
        <taxon>Viridiplantae</taxon>
        <taxon>Streptophyta</taxon>
        <taxon>Embryophyta</taxon>
        <taxon>Tracheophyta</taxon>
        <taxon>Spermatophyta</taxon>
        <taxon>Magnoliopsida</taxon>
        <taxon>eudicotyledons</taxon>
        <taxon>Gunneridae</taxon>
        <taxon>Pentapetalae</taxon>
        <taxon>asterids</taxon>
        <taxon>campanulids</taxon>
        <taxon>Asterales</taxon>
        <taxon>Asteraceae</taxon>
        <taxon>Asteroideae</taxon>
        <taxon>Anthemideae</taxon>
        <taxon>Artemisiinae</taxon>
        <taxon>Artemisia</taxon>
    </lineage>
</organism>
<comment type="caution">
    <text evidence="1">The sequence shown here is derived from an EMBL/GenBank/DDBJ whole genome shotgun (WGS) entry which is preliminary data.</text>
</comment>
<dbReference type="PANTHER" id="PTHR32018:SF6">
    <property type="entry name" value="RHAMNOGALACTURONAN ENDOLYASE"/>
    <property type="match status" value="1"/>
</dbReference>
<accession>A0A2U1P617</accession>
<name>A0A2U1P617_ARTAN</name>
<protein>
    <submittedName>
        <fullName evidence="1">Carbohydrate-binding-like fold</fullName>
    </submittedName>
</protein>
<proteinExistence type="predicted"/>
<dbReference type="STRING" id="35608.A0A2U1P617"/>
<dbReference type="AlphaFoldDB" id="A0A2U1P617"/>
<dbReference type="Proteomes" id="UP000245207">
    <property type="component" value="Unassembled WGS sequence"/>
</dbReference>
<gene>
    <name evidence="1" type="ORF">CTI12_AA189930</name>
</gene>
<dbReference type="EMBL" id="PKPP01001630">
    <property type="protein sequence ID" value="PWA81127.1"/>
    <property type="molecule type" value="Genomic_DNA"/>
</dbReference>
<evidence type="ECO:0000313" key="2">
    <source>
        <dbReference type="Proteomes" id="UP000245207"/>
    </source>
</evidence>
<reference evidence="1 2" key="1">
    <citation type="journal article" date="2018" name="Mol. Plant">
        <title>The genome of Artemisia annua provides insight into the evolution of Asteraceae family and artemisinin biosynthesis.</title>
        <authorList>
            <person name="Shen Q."/>
            <person name="Zhang L."/>
            <person name="Liao Z."/>
            <person name="Wang S."/>
            <person name="Yan T."/>
            <person name="Shi P."/>
            <person name="Liu M."/>
            <person name="Fu X."/>
            <person name="Pan Q."/>
            <person name="Wang Y."/>
            <person name="Lv Z."/>
            <person name="Lu X."/>
            <person name="Zhang F."/>
            <person name="Jiang W."/>
            <person name="Ma Y."/>
            <person name="Chen M."/>
            <person name="Hao X."/>
            <person name="Li L."/>
            <person name="Tang Y."/>
            <person name="Lv G."/>
            <person name="Zhou Y."/>
            <person name="Sun X."/>
            <person name="Brodelius P.E."/>
            <person name="Rose J.K.C."/>
            <person name="Tang K."/>
        </authorList>
    </citation>
    <scope>NUCLEOTIDE SEQUENCE [LARGE SCALE GENOMIC DNA]</scope>
    <source>
        <strain evidence="2">cv. Huhao1</strain>
        <tissue evidence="1">Leaf</tissue>
    </source>
</reference>
<sequence length="147" mass="16229">MIVEAAVVYLVFSAKRAPSDLPKHRSKIFFGGVGNLGSSVDNEDDKTGDGSRIRMGVLVFHPPRNGPTIWEIGVPDRTAAKFYLPEPNPTLMNQLQEKSQYMGGKTKNEGEGMLVQKEEFSKSRGLESGRTNIGLIVWVVLVLVRKV</sequence>
<dbReference type="InterPro" id="IPR051850">
    <property type="entry name" value="Polysacch_Lyase_4"/>
</dbReference>
<evidence type="ECO:0000313" key="1">
    <source>
        <dbReference type="EMBL" id="PWA81127.1"/>
    </source>
</evidence>
<dbReference type="PANTHER" id="PTHR32018">
    <property type="entry name" value="RHAMNOGALACTURONATE LYASE FAMILY PROTEIN"/>
    <property type="match status" value="1"/>
</dbReference>
<dbReference type="OrthoDB" id="2130367at2759"/>
<keyword evidence="2" id="KW-1185">Reference proteome</keyword>